<proteinExistence type="predicted"/>
<evidence type="ECO:0000259" key="2">
    <source>
        <dbReference type="PROSITE" id="PS50104"/>
    </source>
</evidence>
<evidence type="ECO:0000256" key="1">
    <source>
        <dbReference type="ARBA" id="ARBA00023027"/>
    </source>
</evidence>
<protein>
    <submittedName>
        <fullName evidence="3">NBS-containing resistance-like protein</fullName>
    </submittedName>
</protein>
<dbReference type="SUPFAM" id="SSF52200">
    <property type="entry name" value="Toll/Interleukin receptor TIR domain"/>
    <property type="match status" value="1"/>
</dbReference>
<organism evidence="3 4">
    <name type="scientific">Trifolium medium</name>
    <dbReference type="NCBI Taxonomy" id="97028"/>
    <lineage>
        <taxon>Eukaryota</taxon>
        <taxon>Viridiplantae</taxon>
        <taxon>Streptophyta</taxon>
        <taxon>Embryophyta</taxon>
        <taxon>Tracheophyta</taxon>
        <taxon>Spermatophyta</taxon>
        <taxon>Magnoliopsida</taxon>
        <taxon>eudicotyledons</taxon>
        <taxon>Gunneridae</taxon>
        <taxon>Pentapetalae</taxon>
        <taxon>rosids</taxon>
        <taxon>fabids</taxon>
        <taxon>Fabales</taxon>
        <taxon>Fabaceae</taxon>
        <taxon>Papilionoideae</taxon>
        <taxon>50 kb inversion clade</taxon>
        <taxon>NPAAA clade</taxon>
        <taxon>Hologalegina</taxon>
        <taxon>IRL clade</taxon>
        <taxon>Trifolieae</taxon>
        <taxon>Trifolium</taxon>
    </lineage>
</organism>
<accession>A0A392NKK2</accession>
<evidence type="ECO:0000313" key="3">
    <source>
        <dbReference type="EMBL" id="MCI00333.1"/>
    </source>
</evidence>
<dbReference type="GO" id="GO:0007165">
    <property type="term" value="P:signal transduction"/>
    <property type="evidence" value="ECO:0007669"/>
    <property type="project" value="InterPro"/>
</dbReference>
<name>A0A392NKK2_9FABA</name>
<dbReference type="PANTHER" id="PTHR32009">
    <property type="entry name" value="TMV RESISTANCE PROTEIN N-LIKE"/>
    <property type="match status" value="1"/>
</dbReference>
<dbReference type="EMBL" id="LXQA010042881">
    <property type="protein sequence ID" value="MCI00333.1"/>
    <property type="molecule type" value="Genomic_DNA"/>
</dbReference>
<evidence type="ECO:0000313" key="4">
    <source>
        <dbReference type="Proteomes" id="UP000265520"/>
    </source>
</evidence>
<dbReference type="SMART" id="SM00255">
    <property type="entry name" value="TIR"/>
    <property type="match status" value="1"/>
</dbReference>
<dbReference type="Proteomes" id="UP000265520">
    <property type="component" value="Unassembled WGS sequence"/>
</dbReference>
<dbReference type="PANTHER" id="PTHR32009:SF151">
    <property type="entry name" value="TIR DOMAIN-CONTAINING PROTEIN-RELATED"/>
    <property type="match status" value="1"/>
</dbReference>
<keyword evidence="4" id="KW-1185">Reference proteome</keyword>
<reference evidence="3 4" key="1">
    <citation type="journal article" date="2018" name="Front. Plant Sci.">
        <title>Red Clover (Trifolium pratense) and Zigzag Clover (T. medium) - A Picture of Genomic Similarities and Differences.</title>
        <authorList>
            <person name="Dluhosova J."/>
            <person name="Istvanek J."/>
            <person name="Nedelnik J."/>
            <person name="Repkova J."/>
        </authorList>
    </citation>
    <scope>NUCLEOTIDE SEQUENCE [LARGE SCALE GENOMIC DNA]</scope>
    <source>
        <strain evidence="4">cv. 10/8</strain>
        <tissue evidence="3">Leaf</tissue>
    </source>
</reference>
<comment type="caution">
    <text evidence="3">The sequence shown here is derived from an EMBL/GenBank/DDBJ whole genome shotgun (WGS) entry which is preliminary data.</text>
</comment>
<sequence length="186" mass="21165">MSSFTYSSEIHHNFESTSSTNPKRKSYDVYLSFCDEDATSFAKDLYTALSRKAGVVVFWDNERIGSGDREIPTSVLNVIGDCKLVVIVFSTKYVNSSWCLQELEKITEHCRTTDGFMVLPVFYDGVRLSFGILERDMFGEEAFHDFLDRISMEEETSKEEDKFMTWVATISKATAYSGESSDLEHG</sequence>
<dbReference type="InterPro" id="IPR035897">
    <property type="entry name" value="Toll_tir_struct_dom_sf"/>
</dbReference>
<dbReference type="AlphaFoldDB" id="A0A392NKK2"/>
<dbReference type="PROSITE" id="PS50104">
    <property type="entry name" value="TIR"/>
    <property type="match status" value="1"/>
</dbReference>
<dbReference type="Pfam" id="PF01582">
    <property type="entry name" value="TIR"/>
    <property type="match status" value="1"/>
</dbReference>
<feature type="domain" description="TIR" evidence="2">
    <location>
        <begin position="25"/>
        <end position="151"/>
    </location>
</feature>
<keyword evidence="1" id="KW-0520">NAD</keyword>
<dbReference type="Gene3D" id="3.40.50.10140">
    <property type="entry name" value="Toll/interleukin-1 receptor homology (TIR) domain"/>
    <property type="match status" value="1"/>
</dbReference>
<feature type="non-terminal residue" evidence="3">
    <location>
        <position position="186"/>
    </location>
</feature>
<dbReference type="InterPro" id="IPR000157">
    <property type="entry name" value="TIR_dom"/>
</dbReference>